<dbReference type="Gene3D" id="2.60.120.10">
    <property type="entry name" value="Jelly Rolls"/>
    <property type="match status" value="1"/>
</dbReference>
<dbReference type="Proteomes" id="UP000288096">
    <property type="component" value="Unassembled WGS sequence"/>
</dbReference>
<dbReference type="InterPro" id="IPR046342">
    <property type="entry name" value="CBS_dom_sf"/>
</dbReference>
<evidence type="ECO:0000259" key="4">
    <source>
        <dbReference type="PROSITE" id="PS51371"/>
    </source>
</evidence>
<sequence>MNSAEIFDVLMRTDPFEMLAEDVLKMLAEKTEVRTYPANTYVFKQGDASIDALYIIVSGLVELTVSNDRGEETVIGLKRQNDFFGETVVLSRQRYPGAARVKKRLTCCLVFREDLEKLIYSYPEFCGFFNTLLAERMRLLYEELVAEQSYMSSAGLSGIRASQFRKRVSEVMAYPAITCRTDDLVTAAAGIMAEKDINAVVALDRQNRPRGILTEKNLVRYLIARQTYPVETCRVENVMFSNLMEIQPQAFIGQALVAMMRSKNKHLIVMERGELVGIVSMVDLIRIQSVGTLTLAKDIESQPDLRGLSVVSHEIRDILGAMTEEKATVHEIFDVMSELHERLTRRVIQLSEEKMKLGGWGGPPVEYCWVNMGSAARYEQVFGTDQDNAIIYADPESENALVTDYFERLAALIVDGLARCGFGRCDHGMMATSATCRRSVKAWTRLVREWRGTCGDEDTWLFLSLADCRPIWGNMALAESFRRELFEAFSVCLDNSDPDASEDAPGYQPPITFLGTFITESRGIHKNEMNLKKTAIIPVVNAVRLLSIKYGIFESSTLGRLKCLVEGGGLSPKDGELFQHSFETLIRIQIAENMKKMKQGRLPDNYIDPYSLKKMQRMALKDALVGVSRLLKRIGEEFDNIWVKQFI</sequence>
<dbReference type="GO" id="GO:0008773">
    <property type="term" value="F:[protein-PII] uridylyltransferase activity"/>
    <property type="evidence" value="ECO:0007669"/>
    <property type="project" value="InterPro"/>
</dbReference>
<dbReference type="CDD" id="cd05401">
    <property type="entry name" value="NT_GlnE_GlnD_like"/>
    <property type="match status" value="1"/>
</dbReference>
<dbReference type="Pfam" id="PF03445">
    <property type="entry name" value="DUF294"/>
    <property type="match status" value="1"/>
</dbReference>
<dbReference type="PANTHER" id="PTHR43080:SF2">
    <property type="entry name" value="CBS DOMAIN-CONTAINING PROTEIN"/>
    <property type="match status" value="1"/>
</dbReference>
<dbReference type="Pfam" id="PF10335">
    <property type="entry name" value="DUF294_C"/>
    <property type="match status" value="1"/>
</dbReference>
<evidence type="ECO:0000256" key="2">
    <source>
        <dbReference type="PROSITE-ProRule" id="PRU00703"/>
    </source>
</evidence>
<dbReference type="InterPro" id="IPR005105">
    <property type="entry name" value="GlnD_Uridyltrans_N"/>
</dbReference>
<feature type="domain" description="Cyclic nucleotide-binding" evidence="3">
    <location>
        <begin position="15"/>
        <end position="101"/>
    </location>
</feature>
<keyword evidence="1 2" id="KW-0129">CBS domain</keyword>
<evidence type="ECO:0008006" key="7">
    <source>
        <dbReference type="Google" id="ProtNLM"/>
    </source>
</evidence>
<dbReference type="SUPFAM" id="SSF51206">
    <property type="entry name" value="cAMP-binding domain-like"/>
    <property type="match status" value="1"/>
</dbReference>
<dbReference type="InterPro" id="IPR018821">
    <property type="entry name" value="DUF294_put_nucleoTrafse_sb-bd"/>
</dbReference>
<keyword evidence="6" id="KW-1185">Reference proteome</keyword>
<dbReference type="Pfam" id="PF00027">
    <property type="entry name" value="cNMP_binding"/>
    <property type="match status" value="1"/>
</dbReference>
<reference evidence="6" key="1">
    <citation type="submission" date="2017-11" db="EMBL/GenBank/DDBJ databases">
        <authorList>
            <person name="Watanabe M."/>
            <person name="Kojima H."/>
        </authorList>
    </citation>
    <scope>NUCLEOTIDE SEQUENCE [LARGE SCALE GENOMIC DNA]</scope>
    <source>
        <strain evidence="6">Tokyo 01</strain>
    </source>
</reference>
<dbReference type="InterPro" id="IPR000644">
    <property type="entry name" value="CBS_dom"/>
</dbReference>
<protein>
    <recommendedName>
        <fullName evidence="7">CBS domain-containing protein</fullName>
    </recommendedName>
</protein>
<feature type="domain" description="CBS" evidence="4">
    <location>
        <begin position="172"/>
        <end position="230"/>
    </location>
</feature>
<dbReference type="InterPro" id="IPR018490">
    <property type="entry name" value="cNMP-bd_dom_sf"/>
</dbReference>
<dbReference type="Gene3D" id="3.10.580.10">
    <property type="entry name" value="CBS-domain"/>
    <property type="match status" value="1"/>
</dbReference>
<evidence type="ECO:0000313" key="6">
    <source>
        <dbReference type="Proteomes" id="UP000288096"/>
    </source>
</evidence>
<feature type="domain" description="CBS" evidence="4">
    <location>
        <begin position="239"/>
        <end position="295"/>
    </location>
</feature>
<dbReference type="AlphaFoldDB" id="A0A401G0H8"/>
<dbReference type="PANTHER" id="PTHR43080">
    <property type="entry name" value="CBS DOMAIN-CONTAINING PROTEIN CBSX3, MITOCHONDRIAL"/>
    <property type="match status" value="1"/>
</dbReference>
<dbReference type="PROSITE" id="PS50042">
    <property type="entry name" value="CNMP_BINDING_3"/>
    <property type="match status" value="1"/>
</dbReference>
<dbReference type="SMART" id="SM00100">
    <property type="entry name" value="cNMP"/>
    <property type="match status" value="1"/>
</dbReference>
<dbReference type="PROSITE" id="PS51371">
    <property type="entry name" value="CBS"/>
    <property type="match status" value="2"/>
</dbReference>
<comment type="caution">
    <text evidence="5">The sequence shown here is derived from an EMBL/GenBank/DDBJ whole genome shotgun (WGS) entry which is preliminary data.</text>
</comment>
<dbReference type="SUPFAM" id="SSF54631">
    <property type="entry name" value="CBS-domain pair"/>
    <property type="match status" value="1"/>
</dbReference>
<dbReference type="CDD" id="cd00038">
    <property type="entry name" value="CAP_ED"/>
    <property type="match status" value="1"/>
</dbReference>
<proteinExistence type="predicted"/>
<dbReference type="InterPro" id="IPR000595">
    <property type="entry name" value="cNMP-bd_dom"/>
</dbReference>
<dbReference type="InterPro" id="IPR014710">
    <property type="entry name" value="RmlC-like_jellyroll"/>
</dbReference>
<dbReference type="EMBL" id="BEXT01000001">
    <property type="protein sequence ID" value="GBC62696.1"/>
    <property type="molecule type" value="Genomic_DNA"/>
</dbReference>
<dbReference type="SMART" id="SM00116">
    <property type="entry name" value="CBS"/>
    <property type="match status" value="2"/>
</dbReference>
<dbReference type="InterPro" id="IPR051257">
    <property type="entry name" value="Diverse_CBS-Domain"/>
</dbReference>
<organism evidence="5 6">
    <name type="scientific">Desulfonema ishimotonii</name>
    <dbReference type="NCBI Taxonomy" id="45657"/>
    <lineage>
        <taxon>Bacteria</taxon>
        <taxon>Pseudomonadati</taxon>
        <taxon>Thermodesulfobacteriota</taxon>
        <taxon>Desulfobacteria</taxon>
        <taxon>Desulfobacterales</taxon>
        <taxon>Desulfococcaceae</taxon>
        <taxon>Desulfonema</taxon>
    </lineage>
</organism>
<evidence type="ECO:0000256" key="1">
    <source>
        <dbReference type="ARBA" id="ARBA00023122"/>
    </source>
</evidence>
<name>A0A401G0H8_9BACT</name>
<reference evidence="6" key="2">
    <citation type="submission" date="2019-01" db="EMBL/GenBank/DDBJ databases">
        <title>Genome sequence of Desulfonema ishimotonii strain Tokyo 01.</title>
        <authorList>
            <person name="Fukui M."/>
        </authorList>
    </citation>
    <scope>NUCLEOTIDE SEQUENCE [LARGE SCALE GENOMIC DNA]</scope>
    <source>
        <strain evidence="6">Tokyo 01</strain>
    </source>
</reference>
<evidence type="ECO:0000259" key="3">
    <source>
        <dbReference type="PROSITE" id="PS50042"/>
    </source>
</evidence>
<accession>A0A401G0H8</accession>
<dbReference type="Pfam" id="PF00571">
    <property type="entry name" value="CBS"/>
    <property type="match status" value="2"/>
</dbReference>
<gene>
    <name evidence="5" type="ORF">DENIS_3673</name>
</gene>
<evidence type="ECO:0000313" key="5">
    <source>
        <dbReference type="EMBL" id="GBC62696.1"/>
    </source>
</evidence>